<dbReference type="AlphaFoldDB" id="A0AA43PD80"/>
<protein>
    <submittedName>
        <fullName evidence="3">Helix-turn-helix transcriptional regulator</fullName>
    </submittedName>
</protein>
<dbReference type="RefSeq" id="WP_265149413.1">
    <property type="nucleotide sequence ID" value="NZ_AP026069.1"/>
</dbReference>
<dbReference type="PANTHER" id="PTHR46558">
    <property type="entry name" value="TRACRIPTIONAL REGULATORY PROTEIN-RELATED-RELATED"/>
    <property type="match status" value="1"/>
</dbReference>
<evidence type="ECO:0000256" key="1">
    <source>
        <dbReference type="ARBA" id="ARBA00023125"/>
    </source>
</evidence>
<reference evidence="3" key="1">
    <citation type="submission" date="2023-04" db="EMBL/GenBank/DDBJ databases">
        <title>Genomic analysis of Lactococcus garvieae isolates.</title>
        <authorList>
            <person name="Zhanghang C."/>
        </authorList>
    </citation>
    <scope>NUCLEOTIDE SEQUENCE</scope>
    <source>
        <strain evidence="3">ZB-1</strain>
    </source>
</reference>
<dbReference type="SUPFAM" id="SSF47413">
    <property type="entry name" value="lambda repressor-like DNA-binding domains"/>
    <property type="match status" value="1"/>
</dbReference>
<dbReference type="Pfam" id="PF01381">
    <property type="entry name" value="HTH_3"/>
    <property type="match status" value="1"/>
</dbReference>
<proteinExistence type="predicted"/>
<comment type="caution">
    <text evidence="3">The sequence shown here is derived from an EMBL/GenBank/DDBJ whole genome shotgun (WGS) entry which is preliminary data.</text>
</comment>
<dbReference type="CDD" id="cd00093">
    <property type="entry name" value="HTH_XRE"/>
    <property type="match status" value="1"/>
</dbReference>
<dbReference type="EMBL" id="JARYTV010000002">
    <property type="protein sequence ID" value="MDH7959432.1"/>
    <property type="molecule type" value="Genomic_DNA"/>
</dbReference>
<dbReference type="GO" id="GO:0003677">
    <property type="term" value="F:DNA binding"/>
    <property type="evidence" value="ECO:0007669"/>
    <property type="project" value="UniProtKB-KW"/>
</dbReference>
<evidence type="ECO:0000259" key="2">
    <source>
        <dbReference type="SMART" id="SM00530"/>
    </source>
</evidence>
<evidence type="ECO:0000313" key="4">
    <source>
        <dbReference type="Proteomes" id="UP001157396"/>
    </source>
</evidence>
<dbReference type="Proteomes" id="UP001157396">
    <property type="component" value="Unassembled WGS sequence"/>
</dbReference>
<sequence length="95" mass="11116">MHKNRLKEIRLEKGLTQKQLAQSLEVSPQMVLSWEKGLRNPKESTLEKIANALDVPVDYLTGKIYQIDLTVYEPSEDDIRAVKELIDNYFKKRKK</sequence>
<dbReference type="PANTHER" id="PTHR46558:SF11">
    <property type="entry name" value="HTH-TYPE TRANSCRIPTIONAL REGULATOR XRE"/>
    <property type="match status" value="1"/>
</dbReference>
<dbReference type="InterPro" id="IPR010982">
    <property type="entry name" value="Lambda_DNA-bd_dom_sf"/>
</dbReference>
<dbReference type="SMART" id="SM00530">
    <property type="entry name" value="HTH_XRE"/>
    <property type="match status" value="1"/>
</dbReference>
<accession>A0AA43PD80</accession>
<name>A0AA43PD80_9LACT</name>
<feature type="domain" description="HTH cro/C1-type" evidence="2">
    <location>
        <begin position="5"/>
        <end position="60"/>
    </location>
</feature>
<dbReference type="Gene3D" id="1.10.260.40">
    <property type="entry name" value="lambda repressor-like DNA-binding domains"/>
    <property type="match status" value="1"/>
</dbReference>
<keyword evidence="1" id="KW-0238">DNA-binding</keyword>
<organism evidence="3 4">
    <name type="scientific">Lactococcus garvieae</name>
    <dbReference type="NCBI Taxonomy" id="1363"/>
    <lineage>
        <taxon>Bacteria</taxon>
        <taxon>Bacillati</taxon>
        <taxon>Bacillota</taxon>
        <taxon>Bacilli</taxon>
        <taxon>Lactobacillales</taxon>
        <taxon>Streptococcaceae</taxon>
        <taxon>Lactococcus</taxon>
    </lineage>
</organism>
<dbReference type="InterPro" id="IPR001387">
    <property type="entry name" value="Cro/C1-type_HTH"/>
</dbReference>
<gene>
    <name evidence="3" type="ORF">QHR29_02990</name>
</gene>
<evidence type="ECO:0000313" key="3">
    <source>
        <dbReference type="EMBL" id="MDH7959432.1"/>
    </source>
</evidence>